<keyword evidence="4" id="KW-1185">Reference proteome</keyword>
<evidence type="ECO:0000256" key="1">
    <source>
        <dbReference type="ARBA" id="ARBA00023235"/>
    </source>
</evidence>
<evidence type="ECO:0000313" key="4">
    <source>
        <dbReference type="Proteomes" id="UP000076935"/>
    </source>
</evidence>
<dbReference type="Pfam" id="PF01361">
    <property type="entry name" value="Tautomerase"/>
    <property type="match status" value="1"/>
</dbReference>
<evidence type="ECO:0000259" key="2">
    <source>
        <dbReference type="Pfam" id="PF01361"/>
    </source>
</evidence>
<dbReference type="GO" id="GO:0016853">
    <property type="term" value="F:isomerase activity"/>
    <property type="evidence" value="ECO:0007669"/>
    <property type="project" value="UniProtKB-KW"/>
</dbReference>
<name>A0A177L904_9BACI</name>
<dbReference type="AlphaFoldDB" id="A0A177L904"/>
<dbReference type="Gene3D" id="3.30.429.10">
    <property type="entry name" value="Macrophage Migration Inhibitory Factor"/>
    <property type="match status" value="1"/>
</dbReference>
<keyword evidence="1" id="KW-0413">Isomerase</keyword>
<proteinExistence type="predicted"/>
<organism evidence="3 4">
    <name type="scientific">Domibacillus aminovorans</name>
    <dbReference type="NCBI Taxonomy" id="29332"/>
    <lineage>
        <taxon>Bacteria</taxon>
        <taxon>Bacillati</taxon>
        <taxon>Bacillota</taxon>
        <taxon>Bacilli</taxon>
        <taxon>Bacillales</taxon>
        <taxon>Bacillaceae</taxon>
        <taxon>Domibacillus</taxon>
    </lineage>
</organism>
<dbReference type="EMBL" id="LQWY01000016">
    <property type="protein sequence ID" value="OAH61705.1"/>
    <property type="molecule type" value="Genomic_DNA"/>
</dbReference>
<sequence>MGDSLLKCVEGRDDEIIEQCICDVARTVQKSLDIPLESIRIVVEEVSKNRFAVGDKLKSEV</sequence>
<evidence type="ECO:0000313" key="3">
    <source>
        <dbReference type="EMBL" id="OAH61705.1"/>
    </source>
</evidence>
<protein>
    <recommendedName>
        <fullName evidence="2">4-oxalocrotonate tautomerase-like domain-containing protein</fullName>
    </recommendedName>
</protein>
<dbReference type="STRING" id="29332.AWH48_09305"/>
<reference evidence="3 4" key="1">
    <citation type="submission" date="2016-01" db="EMBL/GenBank/DDBJ databases">
        <title>Investigation of taxonomic status of Bacillus aminovorans.</title>
        <authorList>
            <person name="Verma A."/>
            <person name="Pal Y."/>
            <person name="Krishnamurthi S."/>
        </authorList>
    </citation>
    <scope>NUCLEOTIDE SEQUENCE [LARGE SCALE GENOMIC DNA]</scope>
    <source>
        <strain evidence="3 4">DSM 1314</strain>
    </source>
</reference>
<comment type="caution">
    <text evidence="3">The sequence shown here is derived from an EMBL/GenBank/DDBJ whole genome shotgun (WGS) entry which is preliminary data.</text>
</comment>
<dbReference type="Proteomes" id="UP000076935">
    <property type="component" value="Unassembled WGS sequence"/>
</dbReference>
<feature type="domain" description="4-oxalocrotonate tautomerase-like" evidence="2">
    <location>
        <begin position="7"/>
        <end position="59"/>
    </location>
</feature>
<gene>
    <name evidence="3" type="ORF">AWH49_12140</name>
</gene>
<dbReference type="InterPro" id="IPR014347">
    <property type="entry name" value="Tautomerase/MIF_sf"/>
</dbReference>
<dbReference type="SUPFAM" id="SSF55331">
    <property type="entry name" value="Tautomerase/MIF"/>
    <property type="match status" value="1"/>
</dbReference>
<accession>A0A177L904</accession>
<dbReference type="InterPro" id="IPR004370">
    <property type="entry name" value="4-OT-like_dom"/>
</dbReference>